<organism evidence="2 3">
    <name type="scientific">Kribbella flavida (strain DSM 17836 / JCM 10339 / NBRC 14399)</name>
    <dbReference type="NCBI Taxonomy" id="479435"/>
    <lineage>
        <taxon>Bacteria</taxon>
        <taxon>Bacillati</taxon>
        <taxon>Actinomycetota</taxon>
        <taxon>Actinomycetes</taxon>
        <taxon>Propionibacteriales</taxon>
        <taxon>Kribbellaceae</taxon>
        <taxon>Kribbella</taxon>
    </lineage>
</organism>
<dbReference type="eggNOG" id="ENOG5032SH9">
    <property type="taxonomic scope" value="Bacteria"/>
</dbReference>
<keyword evidence="1" id="KW-1133">Transmembrane helix</keyword>
<dbReference type="OrthoDB" id="370375at2"/>
<proteinExistence type="predicted"/>
<feature type="transmembrane region" description="Helical" evidence="1">
    <location>
        <begin position="5"/>
        <end position="29"/>
    </location>
</feature>
<dbReference type="RefSeq" id="WP_012924609.1">
    <property type="nucleotide sequence ID" value="NC_013729.1"/>
</dbReference>
<reference evidence="2 3" key="2">
    <citation type="journal article" date="2010" name="Stand. Genomic Sci.">
        <title>Complete genome sequence of Kribbella flavida type strain (IFO 14399).</title>
        <authorList>
            <person name="Pukall R."/>
            <person name="Lapidus A."/>
            <person name="Glavina Del Rio T."/>
            <person name="Copeland A."/>
            <person name="Tice H."/>
            <person name="Cheng J.-F."/>
            <person name="Lucas S."/>
            <person name="Chen F."/>
            <person name="Nolan M."/>
            <person name="LaButti K."/>
            <person name="Pati A."/>
            <person name="Ivanova N."/>
            <person name="Mavrommatis K."/>
            <person name="Mikhailova N."/>
            <person name="Pitluck S."/>
            <person name="Bruce D."/>
            <person name="Goodwin L."/>
            <person name="Land M."/>
            <person name="Hauser L."/>
            <person name="Chang Y.-J."/>
            <person name="Jeffries C.D."/>
            <person name="Chen A."/>
            <person name="Palaniappan K."/>
            <person name="Chain P."/>
            <person name="Rohde M."/>
            <person name="Goeker M."/>
            <person name="Bristow J."/>
            <person name="Eisen J.A."/>
            <person name="Markowitz V."/>
            <person name="Hugenholtz P."/>
            <person name="Kyrpides N.C."/>
            <person name="Klenk H.-P."/>
            <person name="Brettin T."/>
        </authorList>
    </citation>
    <scope>NUCLEOTIDE SEQUENCE [LARGE SCALE GENOMIC DNA]</scope>
    <source>
        <strain evidence="3">DSM 17836 / JCM 10339 / NBRC 14399</strain>
    </source>
</reference>
<keyword evidence="3" id="KW-1185">Reference proteome</keyword>
<protein>
    <recommendedName>
        <fullName evidence="4">DUF2784 domain-containing protein</fullName>
    </recommendedName>
</protein>
<feature type="transmembrane region" description="Helical" evidence="1">
    <location>
        <begin position="35"/>
        <end position="57"/>
    </location>
</feature>
<dbReference type="Pfam" id="PF10861">
    <property type="entry name" value="DUF2784"/>
    <property type="match status" value="1"/>
</dbReference>
<dbReference type="STRING" id="479435.Kfla_7069"/>
<gene>
    <name evidence="2" type="ordered locus">Kfla_7069</name>
</gene>
<evidence type="ECO:0000313" key="3">
    <source>
        <dbReference type="Proteomes" id="UP000007967"/>
    </source>
</evidence>
<sequence>MVYRFLADVVMVFHGVFLLFFVIGGFIAWRWPKVIWAHLLVGVYSLVNVVLDFACPLTRPEKYLRRKGGEDDYEGGYIQHYLEGSLWPEGATPTAEKVGFALLVISYVGFFVLRRRRRQRVPAAAARG</sequence>
<keyword evidence="1" id="KW-0812">Transmembrane</keyword>
<evidence type="ECO:0000313" key="2">
    <source>
        <dbReference type="EMBL" id="ADB36057.1"/>
    </source>
</evidence>
<dbReference type="KEGG" id="kfl:Kfla_7069"/>
<dbReference type="EMBL" id="CP001736">
    <property type="protein sequence ID" value="ADB36057.1"/>
    <property type="molecule type" value="Genomic_DNA"/>
</dbReference>
<dbReference type="HOGENOM" id="CLU_124431_1_0_11"/>
<accession>D2Q546</accession>
<name>D2Q546_KRIFD</name>
<dbReference type="Proteomes" id="UP000007967">
    <property type="component" value="Chromosome"/>
</dbReference>
<reference evidence="3" key="1">
    <citation type="submission" date="2009-09" db="EMBL/GenBank/DDBJ databases">
        <title>The complete genome of Kribbella flavida DSM 17836.</title>
        <authorList>
            <consortium name="US DOE Joint Genome Institute (JGI-PGF)"/>
            <person name="Lucas S."/>
            <person name="Copeland A."/>
            <person name="Lapidus A."/>
            <person name="Glavina del Rio T."/>
            <person name="Dalin E."/>
            <person name="Tice H."/>
            <person name="Bruce D."/>
            <person name="Goodwin L."/>
            <person name="Pitluck S."/>
            <person name="Kyrpides N."/>
            <person name="Mavromatis K."/>
            <person name="Ivanova N."/>
            <person name="Saunders E."/>
            <person name="Brettin T."/>
            <person name="Detter J.C."/>
            <person name="Han C."/>
            <person name="Larimer F."/>
            <person name="Land M."/>
            <person name="Hauser L."/>
            <person name="Markowitz V."/>
            <person name="Cheng J.-F."/>
            <person name="Hugenholtz P."/>
            <person name="Woyke T."/>
            <person name="Wu D."/>
            <person name="Pukall R."/>
            <person name="Klenk H.-P."/>
            <person name="Eisen J.A."/>
        </authorList>
    </citation>
    <scope>NUCLEOTIDE SEQUENCE [LARGE SCALE GENOMIC DNA]</scope>
    <source>
        <strain evidence="3">DSM 17836 / JCM 10339 / NBRC 14399</strain>
    </source>
</reference>
<evidence type="ECO:0000256" key="1">
    <source>
        <dbReference type="SAM" id="Phobius"/>
    </source>
</evidence>
<keyword evidence="1" id="KW-0472">Membrane</keyword>
<evidence type="ECO:0008006" key="4">
    <source>
        <dbReference type="Google" id="ProtNLM"/>
    </source>
</evidence>
<dbReference type="InterPro" id="IPR021218">
    <property type="entry name" value="DUF2784"/>
</dbReference>
<dbReference type="AlphaFoldDB" id="D2Q546"/>